<protein>
    <recommendedName>
        <fullName evidence="2 6">Adenine deaminase</fullName>
        <shortName evidence="6">Adenase</shortName>
        <shortName evidence="6">Adenine aminase</shortName>
        <ecNumber evidence="2 6">3.5.4.2</ecNumber>
    </recommendedName>
</protein>
<evidence type="ECO:0000256" key="1">
    <source>
        <dbReference type="ARBA" id="ARBA00006773"/>
    </source>
</evidence>
<evidence type="ECO:0000256" key="2">
    <source>
        <dbReference type="ARBA" id="ARBA00012782"/>
    </source>
</evidence>
<evidence type="ECO:0000313" key="10">
    <source>
        <dbReference type="Proteomes" id="UP001332192"/>
    </source>
</evidence>
<dbReference type="InterPro" id="IPR026912">
    <property type="entry name" value="Adenine_deam_C"/>
</dbReference>
<dbReference type="Pfam" id="PF01979">
    <property type="entry name" value="Amidohydro_1"/>
    <property type="match status" value="2"/>
</dbReference>
<dbReference type="Proteomes" id="UP001332192">
    <property type="component" value="Chromosome"/>
</dbReference>
<organism evidence="9 10">
    <name type="scientific">Carboxydichorda subterranea</name>
    <dbReference type="NCBI Taxonomy" id="3109565"/>
    <lineage>
        <taxon>Bacteria</taxon>
        <taxon>Bacillati</taxon>
        <taxon>Bacillota</taxon>
        <taxon>Limnochordia</taxon>
        <taxon>Limnochordales</taxon>
        <taxon>Geochordaceae</taxon>
        <taxon>Carboxydichorda</taxon>
    </lineage>
</organism>
<dbReference type="Gene3D" id="2.30.40.10">
    <property type="entry name" value="Urease, subunit C, domain 1"/>
    <property type="match status" value="1"/>
</dbReference>
<feature type="domain" description="Amidohydrolase-related" evidence="7">
    <location>
        <begin position="226"/>
        <end position="326"/>
    </location>
</feature>
<dbReference type="InterPro" id="IPR006679">
    <property type="entry name" value="Adenine_deam"/>
</dbReference>
<comment type="similarity">
    <text evidence="1 6">Belongs to the metallo-dependent hydrolases superfamily. Adenine deaminase family.</text>
</comment>
<dbReference type="PANTHER" id="PTHR11113:SF2">
    <property type="entry name" value="ADENINE DEAMINASE"/>
    <property type="match status" value="1"/>
</dbReference>
<gene>
    <name evidence="6" type="primary">ade</name>
    <name evidence="9" type="ORF">U7230_00675</name>
</gene>
<dbReference type="SUPFAM" id="SSF51338">
    <property type="entry name" value="Composite domain of metallo-dependent hydrolases"/>
    <property type="match status" value="1"/>
</dbReference>
<dbReference type="EMBL" id="CP141615">
    <property type="protein sequence ID" value="WRP17566.1"/>
    <property type="molecule type" value="Genomic_DNA"/>
</dbReference>
<dbReference type="PANTHER" id="PTHR11113">
    <property type="entry name" value="N-ACETYLGLUCOSAMINE-6-PHOSPHATE DEACETYLASE"/>
    <property type="match status" value="1"/>
</dbReference>
<comment type="cofactor">
    <cofactor evidence="6">
        <name>Mn(2+)</name>
        <dbReference type="ChEBI" id="CHEBI:29035"/>
    </cofactor>
</comment>
<dbReference type="RefSeq" id="WP_324716836.1">
    <property type="nucleotide sequence ID" value="NZ_CP141615.1"/>
</dbReference>
<keyword evidence="3 6" id="KW-0378">Hydrolase</keyword>
<evidence type="ECO:0000256" key="3">
    <source>
        <dbReference type="ARBA" id="ARBA00022801"/>
    </source>
</evidence>
<dbReference type="Pfam" id="PF13382">
    <property type="entry name" value="Adenine_deam_C"/>
    <property type="match status" value="1"/>
</dbReference>
<evidence type="ECO:0000256" key="6">
    <source>
        <dbReference type="HAMAP-Rule" id="MF_01518"/>
    </source>
</evidence>
<dbReference type="HAMAP" id="MF_01518">
    <property type="entry name" value="Adenine_deamin"/>
    <property type="match status" value="1"/>
</dbReference>
<evidence type="ECO:0000256" key="4">
    <source>
        <dbReference type="ARBA" id="ARBA00023211"/>
    </source>
</evidence>
<comment type="catalytic activity">
    <reaction evidence="5 6">
        <text>adenine + H2O + H(+) = hypoxanthine + NH4(+)</text>
        <dbReference type="Rhea" id="RHEA:23688"/>
        <dbReference type="ChEBI" id="CHEBI:15377"/>
        <dbReference type="ChEBI" id="CHEBI:15378"/>
        <dbReference type="ChEBI" id="CHEBI:16708"/>
        <dbReference type="ChEBI" id="CHEBI:17368"/>
        <dbReference type="ChEBI" id="CHEBI:28938"/>
        <dbReference type="EC" id="3.5.4.2"/>
    </reaction>
</comment>
<evidence type="ECO:0000313" key="9">
    <source>
        <dbReference type="EMBL" id="WRP17566.1"/>
    </source>
</evidence>
<feature type="domain" description="Amidohydrolase-related" evidence="7">
    <location>
        <begin position="63"/>
        <end position="143"/>
    </location>
</feature>
<feature type="domain" description="Adenine deaminase C-terminal" evidence="8">
    <location>
        <begin position="459"/>
        <end position="587"/>
    </location>
</feature>
<dbReference type="InterPro" id="IPR032466">
    <property type="entry name" value="Metal_Hydrolase"/>
</dbReference>
<dbReference type="SUPFAM" id="SSF51556">
    <property type="entry name" value="Metallo-dependent hydrolases"/>
    <property type="match status" value="1"/>
</dbReference>
<name>A0ABZ1BYK6_9FIRM</name>
<dbReference type="InterPro" id="IPR011059">
    <property type="entry name" value="Metal-dep_hydrolase_composite"/>
</dbReference>
<reference evidence="9 10" key="1">
    <citation type="journal article" date="2024" name="Front. Microbiol.">
        <title>Novel thermophilic genera Geochorda gen. nov. and Carboxydochorda gen. nov. from the deep terrestrial subsurface reveal the ecophysiological diversity in the class Limnochordia.</title>
        <authorList>
            <person name="Karnachuk O.V."/>
            <person name="Lukina A.P."/>
            <person name="Avakyan M.R."/>
            <person name="Kadnikov V.V."/>
            <person name="Begmatov S."/>
            <person name="Beletsky A.V."/>
            <person name="Vlasova K.G."/>
            <person name="Novikov A.A."/>
            <person name="Shcherbakova V.A."/>
            <person name="Mardanov A.V."/>
            <person name="Ravin N.V."/>
        </authorList>
    </citation>
    <scope>NUCLEOTIDE SEQUENCE [LARGE SCALE GENOMIC DNA]</scope>
    <source>
        <strain evidence="9 10">L945</strain>
    </source>
</reference>
<dbReference type="EC" id="3.5.4.2" evidence="2 6"/>
<evidence type="ECO:0000259" key="8">
    <source>
        <dbReference type="Pfam" id="PF13382"/>
    </source>
</evidence>
<keyword evidence="10" id="KW-1185">Reference proteome</keyword>
<evidence type="ECO:0000259" key="7">
    <source>
        <dbReference type="Pfam" id="PF01979"/>
    </source>
</evidence>
<evidence type="ECO:0000256" key="5">
    <source>
        <dbReference type="ARBA" id="ARBA00047720"/>
    </source>
</evidence>
<dbReference type="InterPro" id="IPR006680">
    <property type="entry name" value="Amidohydro-rel"/>
</dbReference>
<sequence length="606" mass="64623">MVSEPPLDLVVAEARIADVVLQRIFLGWLGVRAGRFVYVEEGPLPREIRAAAREVVDAGGAVVQPGLVDAHMHVESSLLTPGRFAEAVVPWGTLAVLQDPHEMANVLGADGVRWMIRASRGLPLDVRTAVPSCVPPTTSGLETANAELGPDDVRALAGEEGVLALGEMMDYQGLLREEPRPVAVVRAGAAAGLSLEGHVPTLEGMPLSRYAAWGIRSDHTLATPRTIAEKLSKGMVVMLQEKSLTPETVAFVRDLPDRSRVLLVTDDMLPNRLKSGHLSRIVERAVALGWPPLDAVASASLRPAAYLGMRDRGLIAPGYRADFLIAEEVAHFPPHRVYAAGALAAEEGRALFQAPSGPLPEELARRTALRPVSDRWPVPSLFRVPGTPGSRCTAEVRVVRVNEVHTFTTLERRQVVLEDGFPAPSEESAQLPDLCAATVIARRDLPSLSSPGEVPGQPPVLSFVAGLGLRGGAFASSFAHDVHNLFVVGTSPHDMACALRAVLEMGGGMAVSWTEGGKRHTEALALPVAGLISDDPPSTVAERLDRLETALRRLGMRHRNPVLLLTILPLSVSPAFKISDLGIVDVEGHRVLDPVISLSTAGPGDC</sequence>
<proteinExistence type="inferred from homology"/>
<accession>A0ABZ1BYK6</accession>
<keyword evidence="4 6" id="KW-0464">Manganese</keyword>
<dbReference type="Gene3D" id="3.20.20.140">
    <property type="entry name" value="Metal-dependent hydrolases"/>
    <property type="match status" value="1"/>
</dbReference>